<protein>
    <submittedName>
        <fullName evidence="1">Uncharacterized protein</fullName>
    </submittedName>
</protein>
<reference evidence="1 2" key="1">
    <citation type="submission" date="2019-01" db="EMBL/GenBank/DDBJ databases">
        <title>Whole genome shotgun sequencing of Pseudomonas spp. isolated by its ability to degrade furfural.</title>
        <authorList>
            <person name="Donoso R."/>
            <person name="Farkas C."/>
            <person name="Villegas P."/>
            <person name="Gonzales-Toro F."/>
            <person name="Guajardo-Parra M."/>
            <person name="Araya-Nail M."/>
            <person name="Morgante V."/>
            <person name="Perez-Pantoja D."/>
        </authorList>
    </citation>
    <scope>NUCLEOTIDE SEQUENCE [LARGE SCALE GENOMIC DNA]</scope>
    <source>
        <strain evidence="1 2">VN231</strain>
    </source>
</reference>
<comment type="caution">
    <text evidence="1">The sequence shown here is derived from an EMBL/GenBank/DDBJ whole genome shotgun (WGS) entry which is preliminary data.</text>
</comment>
<evidence type="ECO:0000313" key="2">
    <source>
        <dbReference type="Proteomes" id="UP000317327"/>
    </source>
</evidence>
<gene>
    <name evidence="1" type="ORF">EQ836_23835</name>
</gene>
<dbReference type="AlphaFoldDB" id="A0ABD7RQU3"/>
<accession>A0ABD7RQU3</accession>
<evidence type="ECO:0000313" key="1">
    <source>
        <dbReference type="EMBL" id="TRO11728.1"/>
    </source>
</evidence>
<sequence length="569" mass="62350">MLGLGPLNSFPMNTLSVMQGAAVVVPDSQAWRVRVLIGGEDVSDRLTGVASIEFEESGSRLCTLRLLPDAGVFEPDAFTGRPVTFYHQRLEGDVVAAQLLWFTGEAMQPSVDLGSKVVTITATCQRQRRLADMTTEQIAALIPGDYAVGVFGEIEDGERYAADLLSTRALALDCGADGQFRLTAWEAAPVAHYTFTADEIIDDTLRLTLATADQLLNRVELTVEYRYQRLRHREYTFAWEHPAGSFCVWLADNTQLPTLSMLTGALDQANWSTLGLTYEALPTSMPNPCGSGGAWINRYTADPHLLEFNARVGARVAQALTETYKLTLEVDGSLTAYGVRGGTARYSDDVEFDGGEWEGEDGPRPETAVLDELGDWIIDQDEPERRNNLLRTAYAVEYVRMHASHRLSRLAFQTPITDDVFDLVHTVQVEALGVRAKGKLVRGAARWDHDSGEAVAELELALTRVGQVEAGGGFILPERPEFDFGEAPEAIAQLATQLGGRFTSPPYDEDLDGFAGNYGWETPSAEGYPRRLQITTPDIAAEHRDPAAATREQTYSVGLPSDLLLLEVA</sequence>
<name>A0ABD7RQU3_ECTME</name>
<dbReference type="EMBL" id="SCFV01000015">
    <property type="protein sequence ID" value="TRO11728.1"/>
    <property type="molecule type" value="Genomic_DNA"/>
</dbReference>
<dbReference type="RefSeq" id="WP_143503020.1">
    <property type="nucleotide sequence ID" value="NZ_SCFV01000015.1"/>
</dbReference>
<proteinExistence type="predicted"/>
<dbReference type="Proteomes" id="UP000317327">
    <property type="component" value="Unassembled WGS sequence"/>
</dbReference>
<organism evidence="1 2">
    <name type="scientific">Ectopseudomonas mendocina</name>
    <name type="common">Pseudomonas mendocina</name>
    <dbReference type="NCBI Taxonomy" id="300"/>
    <lineage>
        <taxon>Bacteria</taxon>
        <taxon>Pseudomonadati</taxon>
        <taxon>Pseudomonadota</taxon>
        <taxon>Gammaproteobacteria</taxon>
        <taxon>Pseudomonadales</taxon>
        <taxon>Pseudomonadaceae</taxon>
        <taxon>Ectopseudomonas</taxon>
    </lineage>
</organism>